<evidence type="ECO:0000313" key="2">
    <source>
        <dbReference type="EMBL" id="KAK6632868.1"/>
    </source>
</evidence>
<dbReference type="EMBL" id="JAWJWE010000006">
    <property type="protein sequence ID" value="KAK6632868.1"/>
    <property type="molecule type" value="Genomic_DNA"/>
</dbReference>
<name>A0AAN8PJC8_POLSC</name>
<sequence length="69" mass="8057">EISEREKKWKKAKRQKKKSKQKMRKNKGYPVGSVKAVVFLSLIGQKDEDLREMEIKLAEGRKRKGRGKG</sequence>
<feature type="region of interest" description="Disordered" evidence="1">
    <location>
        <begin position="1"/>
        <end position="28"/>
    </location>
</feature>
<proteinExistence type="predicted"/>
<reference evidence="2 3" key="1">
    <citation type="submission" date="2023-10" db="EMBL/GenBank/DDBJ databases">
        <title>Genomes of two closely related lineages of the louse Polyplax serrata with different host specificities.</title>
        <authorList>
            <person name="Martinu J."/>
            <person name="Tarabai H."/>
            <person name="Stefka J."/>
            <person name="Hypsa V."/>
        </authorList>
    </citation>
    <scope>NUCLEOTIDE SEQUENCE [LARGE SCALE GENOMIC DNA]</scope>
    <source>
        <strain evidence="2">HR10_N</strain>
    </source>
</reference>
<accession>A0AAN8PJC8</accession>
<feature type="compositionally biased region" description="Basic residues" evidence="1">
    <location>
        <begin position="8"/>
        <end position="27"/>
    </location>
</feature>
<gene>
    <name evidence="2" type="ORF">RUM43_012607</name>
</gene>
<comment type="caution">
    <text evidence="2">The sequence shown here is derived from an EMBL/GenBank/DDBJ whole genome shotgun (WGS) entry which is preliminary data.</text>
</comment>
<protein>
    <submittedName>
        <fullName evidence="2">Uncharacterized protein</fullName>
    </submittedName>
</protein>
<evidence type="ECO:0000256" key="1">
    <source>
        <dbReference type="SAM" id="MobiDB-lite"/>
    </source>
</evidence>
<dbReference type="AlphaFoldDB" id="A0AAN8PJC8"/>
<feature type="non-terminal residue" evidence="2">
    <location>
        <position position="1"/>
    </location>
</feature>
<evidence type="ECO:0000313" key="3">
    <source>
        <dbReference type="Proteomes" id="UP001372834"/>
    </source>
</evidence>
<dbReference type="Proteomes" id="UP001372834">
    <property type="component" value="Unassembled WGS sequence"/>
</dbReference>
<organism evidence="2 3">
    <name type="scientific">Polyplax serrata</name>
    <name type="common">Common mouse louse</name>
    <dbReference type="NCBI Taxonomy" id="468196"/>
    <lineage>
        <taxon>Eukaryota</taxon>
        <taxon>Metazoa</taxon>
        <taxon>Ecdysozoa</taxon>
        <taxon>Arthropoda</taxon>
        <taxon>Hexapoda</taxon>
        <taxon>Insecta</taxon>
        <taxon>Pterygota</taxon>
        <taxon>Neoptera</taxon>
        <taxon>Paraneoptera</taxon>
        <taxon>Psocodea</taxon>
        <taxon>Troctomorpha</taxon>
        <taxon>Phthiraptera</taxon>
        <taxon>Anoplura</taxon>
        <taxon>Polyplacidae</taxon>
        <taxon>Polyplax</taxon>
    </lineage>
</organism>